<proteinExistence type="predicted"/>
<dbReference type="HOGENOM" id="CLU_2557805_0_0_1"/>
<gene>
    <name evidence="1" type="ORF">M378DRAFT_565297</name>
</gene>
<dbReference type="EMBL" id="KN818246">
    <property type="protein sequence ID" value="KIL64855.1"/>
    <property type="molecule type" value="Genomic_DNA"/>
</dbReference>
<protein>
    <submittedName>
        <fullName evidence="1">Uncharacterized protein</fullName>
    </submittedName>
</protein>
<dbReference type="AlphaFoldDB" id="A0A0C2SNN3"/>
<evidence type="ECO:0000313" key="1">
    <source>
        <dbReference type="EMBL" id="KIL64855.1"/>
    </source>
</evidence>
<dbReference type="Proteomes" id="UP000054549">
    <property type="component" value="Unassembled WGS sequence"/>
</dbReference>
<organism evidence="1 2">
    <name type="scientific">Amanita muscaria (strain Koide BX008)</name>
    <dbReference type="NCBI Taxonomy" id="946122"/>
    <lineage>
        <taxon>Eukaryota</taxon>
        <taxon>Fungi</taxon>
        <taxon>Dikarya</taxon>
        <taxon>Basidiomycota</taxon>
        <taxon>Agaricomycotina</taxon>
        <taxon>Agaricomycetes</taxon>
        <taxon>Agaricomycetidae</taxon>
        <taxon>Agaricales</taxon>
        <taxon>Pluteineae</taxon>
        <taxon>Amanitaceae</taxon>
        <taxon>Amanita</taxon>
    </lineage>
</organism>
<reference evidence="1 2" key="1">
    <citation type="submission" date="2014-04" db="EMBL/GenBank/DDBJ databases">
        <title>Evolutionary Origins and Diversification of the Mycorrhizal Mutualists.</title>
        <authorList>
            <consortium name="DOE Joint Genome Institute"/>
            <consortium name="Mycorrhizal Genomics Consortium"/>
            <person name="Kohler A."/>
            <person name="Kuo A."/>
            <person name="Nagy L.G."/>
            <person name="Floudas D."/>
            <person name="Copeland A."/>
            <person name="Barry K.W."/>
            <person name="Cichocki N."/>
            <person name="Veneault-Fourrey C."/>
            <person name="LaButti K."/>
            <person name="Lindquist E.A."/>
            <person name="Lipzen A."/>
            <person name="Lundell T."/>
            <person name="Morin E."/>
            <person name="Murat C."/>
            <person name="Riley R."/>
            <person name="Ohm R."/>
            <person name="Sun H."/>
            <person name="Tunlid A."/>
            <person name="Henrissat B."/>
            <person name="Grigoriev I.V."/>
            <person name="Hibbett D.S."/>
            <person name="Martin F."/>
        </authorList>
    </citation>
    <scope>NUCLEOTIDE SEQUENCE [LARGE SCALE GENOMIC DNA]</scope>
    <source>
        <strain evidence="1 2">Koide BX008</strain>
    </source>
</reference>
<accession>A0A0C2SNN3</accession>
<keyword evidence="2" id="KW-1185">Reference proteome</keyword>
<sequence>MMPAPLLPRSRYPRQTTIGSTLVFVENGAHITTLMSDALVDRQNFRRTEKLLCSVVTVLSLYSRHGEWRVVTVVLIVEGEIF</sequence>
<evidence type="ECO:0000313" key="2">
    <source>
        <dbReference type="Proteomes" id="UP000054549"/>
    </source>
</evidence>
<dbReference type="InParanoid" id="A0A0C2SNN3"/>
<name>A0A0C2SNN3_AMAMK</name>